<dbReference type="HAMAP" id="MF_00336">
    <property type="entry name" value="BioD"/>
    <property type="match status" value="1"/>
</dbReference>
<feature type="binding site" evidence="8">
    <location>
        <position position="41"/>
    </location>
    <ligand>
        <name>substrate</name>
    </ligand>
</feature>
<accession>A0A2W5KNI8</accession>
<comment type="function">
    <text evidence="8">Catalyzes a mechanistically unusual reaction, the ATP-dependent insertion of CO2 between the N7 and N8 nitrogen atoms of 7,8-diaminopelargonic acid (DAPA, also called 7,8-diammoniononanoate) to form a ureido ring.</text>
</comment>
<dbReference type="InterPro" id="IPR027417">
    <property type="entry name" value="P-loop_NTPase"/>
</dbReference>
<feature type="binding site" evidence="8">
    <location>
        <position position="54"/>
    </location>
    <ligand>
        <name>ATP</name>
        <dbReference type="ChEBI" id="CHEBI:30616"/>
    </ligand>
</feature>
<feature type="binding site" evidence="8">
    <location>
        <begin position="12"/>
        <end position="17"/>
    </location>
    <ligand>
        <name>ATP</name>
        <dbReference type="ChEBI" id="CHEBI:30616"/>
    </ligand>
</feature>
<feature type="binding site" evidence="8">
    <location>
        <position position="16"/>
    </location>
    <ligand>
        <name>Mg(2+)</name>
        <dbReference type="ChEBI" id="CHEBI:18420"/>
    </ligand>
</feature>
<gene>
    <name evidence="8 9" type="primary">bioD</name>
    <name evidence="9" type="ORF">DI564_04885</name>
</gene>
<evidence type="ECO:0000256" key="8">
    <source>
        <dbReference type="HAMAP-Rule" id="MF_00336"/>
    </source>
</evidence>
<comment type="similarity">
    <text evidence="8">Belongs to the dethiobiotin synthetase family.</text>
</comment>
<dbReference type="EMBL" id="QFPO01000003">
    <property type="protein sequence ID" value="PZQ18631.1"/>
    <property type="molecule type" value="Genomic_DNA"/>
</dbReference>
<comment type="caution">
    <text evidence="9">The sequence shown here is derived from an EMBL/GenBank/DDBJ whole genome shotgun (WGS) entry which is preliminary data.</text>
</comment>
<evidence type="ECO:0000313" key="10">
    <source>
        <dbReference type="Proteomes" id="UP000249046"/>
    </source>
</evidence>
<dbReference type="UniPathway" id="UPA00078">
    <property type="reaction ID" value="UER00161"/>
</dbReference>
<evidence type="ECO:0000256" key="3">
    <source>
        <dbReference type="ARBA" id="ARBA00022723"/>
    </source>
</evidence>
<evidence type="ECO:0000256" key="7">
    <source>
        <dbReference type="ARBA" id="ARBA00022842"/>
    </source>
</evidence>
<name>A0A2W5KNI8_9GAMM</name>
<dbReference type="FunFam" id="3.40.50.300:FF:000292">
    <property type="entry name" value="ATP-dependent dethiobiotin synthetase BioD"/>
    <property type="match status" value="1"/>
</dbReference>
<dbReference type="GO" id="GO:0005829">
    <property type="term" value="C:cytosol"/>
    <property type="evidence" value="ECO:0007669"/>
    <property type="project" value="TreeGrafter"/>
</dbReference>
<keyword evidence="6 8" id="KW-0067">ATP-binding</keyword>
<feature type="binding site" evidence="8">
    <location>
        <begin position="115"/>
        <end position="118"/>
    </location>
    <ligand>
        <name>ATP</name>
        <dbReference type="ChEBI" id="CHEBI:30616"/>
    </ligand>
</feature>
<dbReference type="SUPFAM" id="SSF52540">
    <property type="entry name" value="P-loop containing nucleoside triphosphate hydrolases"/>
    <property type="match status" value="1"/>
</dbReference>
<feature type="binding site" evidence="8">
    <location>
        <begin position="175"/>
        <end position="176"/>
    </location>
    <ligand>
        <name>ATP</name>
        <dbReference type="ChEBI" id="CHEBI:30616"/>
    </ligand>
</feature>
<evidence type="ECO:0000256" key="4">
    <source>
        <dbReference type="ARBA" id="ARBA00022741"/>
    </source>
</evidence>
<dbReference type="NCBIfam" id="TIGR00347">
    <property type="entry name" value="bioD"/>
    <property type="match status" value="1"/>
</dbReference>
<organism evidence="9 10">
    <name type="scientific">Rhodanobacter denitrificans</name>
    <dbReference type="NCBI Taxonomy" id="666685"/>
    <lineage>
        <taxon>Bacteria</taxon>
        <taxon>Pseudomonadati</taxon>
        <taxon>Pseudomonadota</taxon>
        <taxon>Gammaproteobacteria</taxon>
        <taxon>Lysobacterales</taxon>
        <taxon>Rhodanobacteraceae</taxon>
        <taxon>Rhodanobacter</taxon>
    </lineage>
</organism>
<dbReference type="AlphaFoldDB" id="A0A2W5KNI8"/>
<evidence type="ECO:0000256" key="1">
    <source>
        <dbReference type="ARBA" id="ARBA00022490"/>
    </source>
</evidence>
<keyword evidence="5 8" id="KW-0093">Biotin biosynthesis</keyword>
<evidence type="ECO:0000256" key="5">
    <source>
        <dbReference type="ARBA" id="ARBA00022756"/>
    </source>
</evidence>
<evidence type="ECO:0000256" key="2">
    <source>
        <dbReference type="ARBA" id="ARBA00022598"/>
    </source>
</evidence>
<dbReference type="CDD" id="cd03109">
    <property type="entry name" value="DTBS"/>
    <property type="match status" value="1"/>
</dbReference>
<dbReference type="GO" id="GO:0042803">
    <property type="term" value="F:protein homodimerization activity"/>
    <property type="evidence" value="ECO:0007669"/>
    <property type="project" value="UniProtKB-ARBA"/>
</dbReference>
<comment type="subcellular location">
    <subcellularLocation>
        <location evidence="8">Cytoplasm</location>
    </subcellularLocation>
</comment>
<comment type="subunit">
    <text evidence="8">Homodimer.</text>
</comment>
<proteinExistence type="inferred from homology"/>
<evidence type="ECO:0000313" key="9">
    <source>
        <dbReference type="EMBL" id="PZQ18631.1"/>
    </source>
</evidence>
<sequence length="221" mass="22845">MSGCFVTGTDTGVGKTVASVALLEALAAAGCRAVGMKPVASGCRRTAEGWRNEDAEALIAASACAAAYADVNPYAFAEPIAPHVAAADAGVRIALDPLRSAFERLAARAPFVVVEGAGGWMAPFADDLMQADLARALRLRVVLVVGLRLGAINHALLSARAILADGCVLAGWIANRIDPQMARAEATLDCLRARLPAPLLGVLDHARGGHPRPLLDLGPLR</sequence>
<dbReference type="GO" id="GO:0004141">
    <property type="term" value="F:dethiobiotin synthase activity"/>
    <property type="evidence" value="ECO:0007669"/>
    <property type="project" value="UniProtKB-UniRule"/>
</dbReference>
<dbReference type="PANTHER" id="PTHR43210:SF5">
    <property type="entry name" value="DETHIOBIOTIN SYNTHETASE"/>
    <property type="match status" value="1"/>
</dbReference>
<dbReference type="Pfam" id="PF13500">
    <property type="entry name" value="AAA_26"/>
    <property type="match status" value="1"/>
</dbReference>
<keyword evidence="2 8" id="KW-0436">Ligase</keyword>
<dbReference type="PIRSF" id="PIRSF006755">
    <property type="entry name" value="DTB_synth"/>
    <property type="match status" value="1"/>
</dbReference>
<feature type="binding site" evidence="8">
    <location>
        <position position="54"/>
    </location>
    <ligand>
        <name>Mg(2+)</name>
        <dbReference type="ChEBI" id="CHEBI:18420"/>
    </ligand>
</feature>
<dbReference type="GO" id="GO:0005524">
    <property type="term" value="F:ATP binding"/>
    <property type="evidence" value="ECO:0007669"/>
    <property type="project" value="UniProtKB-UniRule"/>
</dbReference>
<dbReference type="GO" id="GO:0009102">
    <property type="term" value="P:biotin biosynthetic process"/>
    <property type="evidence" value="ECO:0007669"/>
    <property type="project" value="UniProtKB-UniRule"/>
</dbReference>
<dbReference type="EC" id="6.3.3.3" evidence="8"/>
<dbReference type="GO" id="GO:0000287">
    <property type="term" value="F:magnesium ion binding"/>
    <property type="evidence" value="ECO:0007669"/>
    <property type="project" value="UniProtKB-UniRule"/>
</dbReference>
<dbReference type="PANTHER" id="PTHR43210">
    <property type="entry name" value="DETHIOBIOTIN SYNTHETASE"/>
    <property type="match status" value="1"/>
</dbReference>
<keyword evidence="1 8" id="KW-0963">Cytoplasm</keyword>
<comment type="cofactor">
    <cofactor evidence="8">
        <name>Mg(2+)</name>
        <dbReference type="ChEBI" id="CHEBI:18420"/>
    </cofactor>
</comment>
<dbReference type="Gene3D" id="3.40.50.300">
    <property type="entry name" value="P-loop containing nucleotide triphosphate hydrolases"/>
    <property type="match status" value="1"/>
</dbReference>
<evidence type="ECO:0000256" key="6">
    <source>
        <dbReference type="ARBA" id="ARBA00022840"/>
    </source>
</evidence>
<feature type="active site" evidence="8">
    <location>
        <position position="37"/>
    </location>
</feature>
<keyword evidence="3 8" id="KW-0479">Metal-binding</keyword>
<comment type="caution">
    <text evidence="8">Lacks conserved residue(s) required for the propagation of feature annotation.</text>
</comment>
<keyword evidence="7 8" id="KW-0460">Magnesium</keyword>
<feature type="binding site" evidence="8">
    <location>
        <position position="115"/>
    </location>
    <ligand>
        <name>Mg(2+)</name>
        <dbReference type="ChEBI" id="CHEBI:18420"/>
    </ligand>
</feature>
<reference evidence="9 10" key="1">
    <citation type="submission" date="2017-08" db="EMBL/GenBank/DDBJ databases">
        <title>Infants hospitalized years apart are colonized by the same room-sourced microbial strains.</title>
        <authorList>
            <person name="Brooks B."/>
            <person name="Olm M.R."/>
            <person name="Firek B.A."/>
            <person name="Baker R."/>
            <person name="Thomas B.C."/>
            <person name="Morowitz M.J."/>
            <person name="Banfield J.F."/>
        </authorList>
    </citation>
    <scope>NUCLEOTIDE SEQUENCE [LARGE SCALE GENOMIC DNA]</scope>
    <source>
        <strain evidence="9">S2_005_003_R2_42</strain>
    </source>
</reference>
<dbReference type="Proteomes" id="UP000249046">
    <property type="component" value="Unassembled WGS sequence"/>
</dbReference>
<protein>
    <recommendedName>
        <fullName evidence="8">ATP-dependent dethiobiotin synthetase BioD</fullName>
        <ecNumber evidence="8">6.3.3.3</ecNumber>
    </recommendedName>
    <alternativeName>
        <fullName evidence="8">DTB synthetase</fullName>
        <shortName evidence="8">DTBS</shortName>
    </alternativeName>
    <alternativeName>
        <fullName evidence="8">Dethiobiotin synthase</fullName>
    </alternativeName>
</protein>
<comment type="catalytic activity">
    <reaction evidence="8">
        <text>(7R,8S)-7,8-diammoniononanoate + CO2 + ATP = (4R,5S)-dethiobiotin + ADP + phosphate + 3 H(+)</text>
        <dbReference type="Rhea" id="RHEA:15805"/>
        <dbReference type="ChEBI" id="CHEBI:15378"/>
        <dbReference type="ChEBI" id="CHEBI:16526"/>
        <dbReference type="ChEBI" id="CHEBI:30616"/>
        <dbReference type="ChEBI" id="CHEBI:43474"/>
        <dbReference type="ChEBI" id="CHEBI:149469"/>
        <dbReference type="ChEBI" id="CHEBI:149473"/>
        <dbReference type="ChEBI" id="CHEBI:456216"/>
        <dbReference type="EC" id="6.3.3.3"/>
    </reaction>
</comment>
<dbReference type="InterPro" id="IPR004472">
    <property type="entry name" value="DTB_synth_BioD"/>
</dbReference>
<comment type="pathway">
    <text evidence="8">Cofactor biosynthesis; biotin biosynthesis; biotin from 7,8-diaminononanoate: step 1/2.</text>
</comment>
<keyword evidence="4 8" id="KW-0547">Nucleotide-binding</keyword>